<evidence type="ECO:0000259" key="1">
    <source>
        <dbReference type="Pfam" id="PF00535"/>
    </source>
</evidence>
<evidence type="ECO:0000313" key="5">
    <source>
        <dbReference type="Proteomes" id="UP001139411"/>
    </source>
</evidence>
<gene>
    <name evidence="2" type="ORF">L0661_01775</name>
    <name evidence="3" type="ORF">NFI80_10335</name>
</gene>
<accession>A0A9X1TSK9</accession>
<protein>
    <submittedName>
        <fullName evidence="2">Glycosyltransferase</fullName>
    </submittedName>
</protein>
<dbReference type="Proteomes" id="UP001139411">
    <property type="component" value="Unassembled WGS sequence"/>
</dbReference>
<sequence length="268" mass="31373">MLDRKMAESNLFSDVSLLITHYNRSSSLERLLQTLKDQQISFGEIIVSDDASQPLHLDYIKSLHNKFDFTLITTPVNKGLGNNINKGQAAVKTPYLLYIQEDFVPLPKFLGAFKDALQFMRERSELDIVRFYAYSSFPYLKPFQKGFSEMLYQPWYLETQKIYMYSDHPHLRRSTFAERFGTYTEGIKSDKTEYEMCVSFIQNNGKGLFYNDFSSLLSQENSSAEPSTVKRANWRQSSNPLVAMVRSVYRVIKYNYDLHVDTRFKRPR</sequence>
<proteinExistence type="predicted"/>
<feature type="domain" description="Glycosyltransferase 2-like" evidence="1">
    <location>
        <begin position="16"/>
        <end position="150"/>
    </location>
</feature>
<dbReference type="RefSeq" id="WP_233796064.1">
    <property type="nucleotide sequence ID" value="NZ_CP098805.1"/>
</dbReference>
<dbReference type="CDD" id="cd00761">
    <property type="entry name" value="Glyco_tranf_GTA_type"/>
    <property type="match status" value="1"/>
</dbReference>
<evidence type="ECO:0000313" key="3">
    <source>
        <dbReference type="EMBL" id="USJ33132.1"/>
    </source>
</evidence>
<dbReference type="EMBL" id="JAKFFV010000002">
    <property type="protein sequence ID" value="MCF2497017.1"/>
    <property type="molecule type" value="Genomic_DNA"/>
</dbReference>
<name>A0A9X1TSK9_9BACT</name>
<dbReference type="InterPro" id="IPR001173">
    <property type="entry name" value="Glyco_trans_2-like"/>
</dbReference>
<keyword evidence="4" id="KW-1185">Reference proteome</keyword>
<dbReference type="Proteomes" id="UP001055420">
    <property type="component" value="Chromosome"/>
</dbReference>
<reference evidence="2" key="1">
    <citation type="submission" date="2022-01" db="EMBL/GenBank/DDBJ databases">
        <title>Novel species in genus Dyadobacter.</title>
        <authorList>
            <person name="Ma C."/>
        </authorList>
    </citation>
    <scope>NUCLEOTIDE SEQUENCE</scope>
    <source>
        <strain evidence="3">CY22</strain>
        <strain evidence="2">CY357</strain>
    </source>
</reference>
<dbReference type="SUPFAM" id="SSF53448">
    <property type="entry name" value="Nucleotide-diphospho-sugar transferases"/>
    <property type="match status" value="1"/>
</dbReference>
<dbReference type="AlphaFoldDB" id="A0A9X1TSK9"/>
<dbReference type="PANTHER" id="PTHR22916">
    <property type="entry name" value="GLYCOSYLTRANSFERASE"/>
    <property type="match status" value="1"/>
</dbReference>
<dbReference type="EMBL" id="CP098805">
    <property type="protein sequence ID" value="USJ33132.1"/>
    <property type="molecule type" value="Genomic_DNA"/>
</dbReference>
<dbReference type="Gene3D" id="3.90.550.10">
    <property type="entry name" value="Spore Coat Polysaccharide Biosynthesis Protein SpsA, Chain A"/>
    <property type="match status" value="1"/>
</dbReference>
<dbReference type="InterPro" id="IPR029044">
    <property type="entry name" value="Nucleotide-diphossugar_trans"/>
</dbReference>
<evidence type="ECO:0000313" key="4">
    <source>
        <dbReference type="Proteomes" id="UP001055420"/>
    </source>
</evidence>
<dbReference type="GO" id="GO:0016758">
    <property type="term" value="F:hexosyltransferase activity"/>
    <property type="evidence" value="ECO:0007669"/>
    <property type="project" value="UniProtKB-ARBA"/>
</dbReference>
<evidence type="ECO:0000313" key="2">
    <source>
        <dbReference type="EMBL" id="MCF2497017.1"/>
    </source>
</evidence>
<organism evidence="2 5">
    <name type="scientific">Dyadobacter chenhuakuii</name>
    <dbReference type="NCBI Taxonomy" id="2909339"/>
    <lineage>
        <taxon>Bacteria</taxon>
        <taxon>Pseudomonadati</taxon>
        <taxon>Bacteroidota</taxon>
        <taxon>Cytophagia</taxon>
        <taxon>Cytophagales</taxon>
        <taxon>Spirosomataceae</taxon>
        <taxon>Dyadobacter</taxon>
    </lineage>
</organism>
<dbReference type="Pfam" id="PF00535">
    <property type="entry name" value="Glycos_transf_2"/>
    <property type="match status" value="1"/>
</dbReference>